<dbReference type="PANTHER" id="PTHR11102:SF160">
    <property type="entry name" value="ERAD-ASSOCIATED E3 UBIQUITIN-PROTEIN LIGASE COMPONENT HRD3"/>
    <property type="match status" value="1"/>
</dbReference>
<dbReference type="InterPro" id="IPR006597">
    <property type="entry name" value="Sel1-like"/>
</dbReference>
<feature type="transmembrane region" description="Helical" evidence="1">
    <location>
        <begin position="242"/>
        <end position="265"/>
    </location>
</feature>
<sequence length="576" mass="61683">MLRYRKTKDQETQRARVLGIDGLLNSLANVTVENGRGQDVIVPDWLSNALDDGKVEAMTHLAGLHLGAHRNSGGIIQAEPLLREAAEKGYAPAQEQLGIICLFGLGHDADPKAAESWLRLAADQGRGVAQSLLGMMLATGSGIERDLPHAMQLLALAEQQGDGFARNCLKNGKTLGMVPQLAAFFLGMLRVLGTVLSSCNDNDADAELLHGVTMLAEAGDADACFVLGILKQQAGKGAEAQHWFLVAAAVGHELAVLIAGLLAFVDQGDIRDAYPVTDWLEVATQDGSVYAQALLGLMHATGRGVDRDVSKGNCLLDLAAKAVDTSTALGKFVGTRETRSSLEMLMHVLGKVLAAQVSGGSFAGSGGGFDLLDQVAQLAKQGDHFAQFFVGLALWSGQDVAEDKIGAIKWMQDAARQGYMEAQHFLGICLDTGDGIGRDRKEALRWFRLAAEQGHAHSQFFLAIASARGDGTEKDQAEALHWFQLSAEQGNAISQFYLGIALLDGDGVDKDTAAGAQWLLRAAEQNDVDAQYLIGTCFLLGDRVEKDPESGFRWLFKAESNGSQDAKELLDRFRND</sequence>
<dbReference type="SMART" id="SM00671">
    <property type="entry name" value="SEL1"/>
    <property type="match status" value="10"/>
</dbReference>
<keyword evidence="1" id="KW-0812">Transmembrane</keyword>
<keyword evidence="1" id="KW-1133">Transmembrane helix</keyword>
<organism evidence="2 3">
    <name type="scientific">Sulfitobacter undariae</name>
    <dbReference type="NCBI Taxonomy" id="1563671"/>
    <lineage>
        <taxon>Bacteria</taxon>
        <taxon>Pseudomonadati</taxon>
        <taxon>Pseudomonadota</taxon>
        <taxon>Alphaproteobacteria</taxon>
        <taxon>Rhodobacterales</taxon>
        <taxon>Roseobacteraceae</taxon>
        <taxon>Sulfitobacter</taxon>
    </lineage>
</organism>
<evidence type="ECO:0000256" key="1">
    <source>
        <dbReference type="SAM" id="Phobius"/>
    </source>
</evidence>
<keyword evidence="1" id="KW-0472">Membrane</keyword>
<reference evidence="2 3" key="1">
    <citation type="submission" date="2020-08" db="EMBL/GenBank/DDBJ databases">
        <title>Genomic Encyclopedia of Type Strains, Phase IV (KMG-IV): sequencing the most valuable type-strain genomes for metagenomic binning, comparative biology and taxonomic classification.</title>
        <authorList>
            <person name="Goeker M."/>
        </authorList>
    </citation>
    <scope>NUCLEOTIDE SEQUENCE [LARGE SCALE GENOMIC DNA]</scope>
    <source>
        <strain evidence="2 3">DSM 102234</strain>
    </source>
</reference>
<comment type="caution">
    <text evidence="2">The sequence shown here is derived from an EMBL/GenBank/DDBJ whole genome shotgun (WGS) entry which is preliminary data.</text>
</comment>
<dbReference type="PANTHER" id="PTHR11102">
    <property type="entry name" value="SEL-1-LIKE PROTEIN"/>
    <property type="match status" value="1"/>
</dbReference>
<dbReference type="Pfam" id="PF08238">
    <property type="entry name" value="Sel1"/>
    <property type="match status" value="8"/>
</dbReference>
<dbReference type="Proteomes" id="UP000530268">
    <property type="component" value="Unassembled WGS sequence"/>
</dbReference>
<protein>
    <submittedName>
        <fullName evidence="2">TPR repeat protein</fullName>
    </submittedName>
</protein>
<dbReference type="AlphaFoldDB" id="A0A7W6E6S5"/>
<dbReference type="SUPFAM" id="SSF81901">
    <property type="entry name" value="HCP-like"/>
    <property type="match status" value="3"/>
</dbReference>
<dbReference type="RefSeq" id="WP_184567907.1">
    <property type="nucleotide sequence ID" value="NZ_JACIEI010000019.1"/>
</dbReference>
<name>A0A7W6E6S5_9RHOB</name>
<proteinExistence type="predicted"/>
<feature type="transmembrane region" description="Helical" evidence="1">
    <location>
        <begin position="175"/>
        <end position="196"/>
    </location>
</feature>
<dbReference type="InterPro" id="IPR011990">
    <property type="entry name" value="TPR-like_helical_dom_sf"/>
</dbReference>
<evidence type="ECO:0000313" key="3">
    <source>
        <dbReference type="Proteomes" id="UP000530268"/>
    </source>
</evidence>
<dbReference type="Gene3D" id="1.25.40.10">
    <property type="entry name" value="Tetratricopeptide repeat domain"/>
    <property type="match status" value="4"/>
</dbReference>
<dbReference type="EMBL" id="JACIEI010000019">
    <property type="protein sequence ID" value="MBB3995753.1"/>
    <property type="molecule type" value="Genomic_DNA"/>
</dbReference>
<gene>
    <name evidence="2" type="ORF">GGR95_003417</name>
</gene>
<keyword evidence="3" id="KW-1185">Reference proteome</keyword>
<evidence type="ECO:0000313" key="2">
    <source>
        <dbReference type="EMBL" id="MBB3995753.1"/>
    </source>
</evidence>
<accession>A0A7W6E6S5</accession>
<dbReference type="InterPro" id="IPR050767">
    <property type="entry name" value="Sel1_AlgK"/>
</dbReference>
<feature type="transmembrane region" description="Helical" evidence="1">
    <location>
        <begin position="208"/>
        <end position="230"/>
    </location>
</feature>